<dbReference type="SUPFAM" id="SSF56112">
    <property type="entry name" value="Protein kinase-like (PK-like)"/>
    <property type="match status" value="1"/>
</dbReference>
<dbReference type="Gene3D" id="3.90.1200.10">
    <property type="match status" value="1"/>
</dbReference>
<gene>
    <name evidence="2" type="ORF">OG477_18540</name>
</gene>
<sequence length="317" mass="34320">MTDHDEAGGVRPLELAWVNRHLEVGERVVGAEVLDGGITADMRRLTIGTRDGGTRDLVLRTFVDVEHAEDWLNREAGALTLLQGTGVLAPGPVAVDPAAAHCEYPSLLMTHLAGRTVLDDEGLETRVPLLARQLVAIHALRPAERPREYVALTTADTVVTPKGADAAAWAAAIDVIRRPAPPYEGRFLHRDFHPGNVLFDMPPSRPADTRITGVVDWAAASWGPADLDVAHCSTNLALLHGPAWGLRFAEAYEEAGGVPAAAASERLYWRVRDALAFSEEVQSVSRPWREAGRTDLTTRAVEERLDAYVSALMDALG</sequence>
<accession>A0AAU1HWP8</accession>
<evidence type="ECO:0000259" key="1">
    <source>
        <dbReference type="Pfam" id="PF01636"/>
    </source>
</evidence>
<evidence type="ECO:0000313" key="2">
    <source>
        <dbReference type="EMBL" id="WTP87247.1"/>
    </source>
</evidence>
<name>A0AAU1HWP8_9ACTN</name>
<dbReference type="InterPro" id="IPR011009">
    <property type="entry name" value="Kinase-like_dom_sf"/>
</dbReference>
<dbReference type="PANTHER" id="PTHR21310">
    <property type="entry name" value="AMINOGLYCOSIDE PHOSPHOTRANSFERASE-RELATED-RELATED"/>
    <property type="match status" value="1"/>
</dbReference>
<reference evidence="2" key="1">
    <citation type="submission" date="2022-10" db="EMBL/GenBank/DDBJ databases">
        <title>The complete genomes of actinobacterial strains from the NBC collection.</title>
        <authorList>
            <person name="Joergensen T.S."/>
            <person name="Alvarez Arevalo M."/>
            <person name="Sterndorff E.B."/>
            <person name="Faurdal D."/>
            <person name="Vuksanovic O."/>
            <person name="Mourched A.-S."/>
            <person name="Charusanti P."/>
            <person name="Shaw S."/>
            <person name="Blin K."/>
            <person name="Weber T."/>
        </authorList>
    </citation>
    <scope>NUCLEOTIDE SEQUENCE</scope>
    <source>
        <strain evidence="2">NBC 00180</strain>
    </source>
</reference>
<proteinExistence type="predicted"/>
<feature type="domain" description="Aminoglycoside phosphotransferase" evidence="1">
    <location>
        <begin position="49"/>
        <end position="256"/>
    </location>
</feature>
<dbReference type="Pfam" id="PF01636">
    <property type="entry name" value="APH"/>
    <property type="match status" value="1"/>
</dbReference>
<dbReference type="EMBL" id="CP108140">
    <property type="protein sequence ID" value="WTP87247.1"/>
    <property type="molecule type" value="Genomic_DNA"/>
</dbReference>
<dbReference type="AlphaFoldDB" id="A0AAU1HWP8"/>
<protein>
    <submittedName>
        <fullName evidence="2">Aminoglycoside phosphotransferase family protein</fullName>
    </submittedName>
</protein>
<dbReference type="InterPro" id="IPR051678">
    <property type="entry name" value="AGP_Transferase"/>
</dbReference>
<dbReference type="InterPro" id="IPR002575">
    <property type="entry name" value="Aminoglycoside_PTrfase"/>
</dbReference>
<organism evidence="2">
    <name type="scientific">Streptomyces sp. NBC_00180</name>
    <dbReference type="NCBI Taxonomy" id="2903632"/>
    <lineage>
        <taxon>Bacteria</taxon>
        <taxon>Bacillati</taxon>
        <taxon>Actinomycetota</taxon>
        <taxon>Actinomycetes</taxon>
        <taxon>Kitasatosporales</taxon>
        <taxon>Streptomycetaceae</taxon>
        <taxon>Streptomyces</taxon>
    </lineage>
</organism>